<dbReference type="AlphaFoldDB" id="A0A9D2MYI7"/>
<sequence>MNKKIAVLGTGLAAGILCAAMAVNAFAAQITEDRAKSIAMEDAGISQEEVAFVKVKQDYDDGIRTYEVEFFTNDYKEYDYEIDWESGAILSKDYDAEYAYRGEKKRGTRPAAASSQEGIDQAKAAALQSAGLSDSQVTWGHVKADYDDGHTVYEGKFYYNNMEYEFEVDADLGTVTEWDVESIYD</sequence>
<accession>A0A9D2MYI7</accession>
<proteinExistence type="predicted"/>
<reference evidence="3" key="2">
    <citation type="submission" date="2021-04" db="EMBL/GenBank/DDBJ databases">
        <authorList>
            <person name="Gilroy R."/>
        </authorList>
    </citation>
    <scope>NUCLEOTIDE SEQUENCE</scope>
    <source>
        <strain evidence="3">CHK180-15479</strain>
    </source>
</reference>
<evidence type="ECO:0000313" key="4">
    <source>
        <dbReference type="Proteomes" id="UP000823910"/>
    </source>
</evidence>
<feature type="chain" id="PRO_5038450808" evidence="1">
    <location>
        <begin position="28"/>
        <end position="185"/>
    </location>
</feature>
<keyword evidence="1" id="KW-0732">Signal</keyword>
<dbReference type="Pfam" id="PF03413">
    <property type="entry name" value="PepSY"/>
    <property type="match status" value="2"/>
</dbReference>
<feature type="domain" description="PepSY" evidence="2">
    <location>
        <begin position="120"/>
        <end position="176"/>
    </location>
</feature>
<dbReference type="Proteomes" id="UP000823910">
    <property type="component" value="Unassembled WGS sequence"/>
</dbReference>
<evidence type="ECO:0000259" key="2">
    <source>
        <dbReference type="Pfam" id="PF03413"/>
    </source>
</evidence>
<evidence type="ECO:0000313" key="3">
    <source>
        <dbReference type="EMBL" id="HJC05500.1"/>
    </source>
</evidence>
<dbReference type="InterPro" id="IPR025711">
    <property type="entry name" value="PepSY"/>
</dbReference>
<protein>
    <submittedName>
        <fullName evidence="3">PepSY domain-containing protein</fullName>
    </submittedName>
</protein>
<comment type="caution">
    <text evidence="3">The sequence shown here is derived from an EMBL/GenBank/DDBJ whole genome shotgun (WGS) entry which is preliminary data.</text>
</comment>
<feature type="domain" description="PepSY" evidence="2">
    <location>
        <begin position="30"/>
        <end position="92"/>
    </location>
</feature>
<dbReference type="EMBL" id="DWWT01000020">
    <property type="protein sequence ID" value="HJC05500.1"/>
    <property type="molecule type" value="Genomic_DNA"/>
</dbReference>
<dbReference type="Gene3D" id="3.10.450.40">
    <property type="match status" value="2"/>
</dbReference>
<evidence type="ECO:0000256" key="1">
    <source>
        <dbReference type="SAM" id="SignalP"/>
    </source>
</evidence>
<organism evidence="3 4">
    <name type="scientific">Candidatus Enterocloster excrementipullorum</name>
    <dbReference type="NCBI Taxonomy" id="2838559"/>
    <lineage>
        <taxon>Bacteria</taxon>
        <taxon>Bacillati</taxon>
        <taxon>Bacillota</taxon>
        <taxon>Clostridia</taxon>
        <taxon>Lachnospirales</taxon>
        <taxon>Lachnospiraceae</taxon>
        <taxon>Enterocloster</taxon>
    </lineage>
</organism>
<name>A0A9D2MYI7_9FIRM</name>
<feature type="signal peptide" evidence="1">
    <location>
        <begin position="1"/>
        <end position="27"/>
    </location>
</feature>
<reference evidence="3" key="1">
    <citation type="journal article" date="2021" name="PeerJ">
        <title>Extensive microbial diversity within the chicken gut microbiome revealed by metagenomics and culture.</title>
        <authorList>
            <person name="Gilroy R."/>
            <person name="Ravi A."/>
            <person name="Getino M."/>
            <person name="Pursley I."/>
            <person name="Horton D.L."/>
            <person name="Alikhan N.F."/>
            <person name="Baker D."/>
            <person name="Gharbi K."/>
            <person name="Hall N."/>
            <person name="Watson M."/>
            <person name="Adriaenssens E.M."/>
            <person name="Foster-Nyarko E."/>
            <person name="Jarju S."/>
            <person name="Secka A."/>
            <person name="Antonio M."/>
            <person name="Oren A."/>
            <person name="Chaudhuri R.R."/>
            <person name="La Ragione R."/>
            <person name="Hildebrand F."/>
            <person name="Pallen M.J."/>
        </authorList>
    </citation>
    <scope>NUCLEOTIDE SEQUENCE</scope>
    <source>
        <strain evidence="3">CHK180-15479</strain>
    </source>
</reference>
<gene>
    <name evidence="3" type="ORF">H9704_05020</name>
</gene>